<evidence type="ECO:0000313" key="2">
    <source>
        <dbReference type="EMBL" id="KAG5684065.1"/>
    </source>
</evidence>
<dbReference type="AlphaFoldDB" id="A0A9J6CPB5"/>
<keyword evidence="3" id="KW-1185">Reference proteome</keyword>
<dbReference type="InterPro" id="IPR036691">
    <property type="entry name" value="Endo/exonu/phosph_ase_sf"/>
</dbReference>
<evidence type="ECO:0000313" key="3">
    <source>
        <dbReference type="Proteomes" id="UP001107558"/>
    </source>
</evidence>
<gene>
    <name evidence="2" type="ORF">PVAND_013314</name>
</gene>
<evidence type="ECO:0000259" key="1">
    <source>
        <dbReference type="Pfam" id="PF14529"/>
    </source>
</evidence>
<comment type="caution">
    <text evidence="2">The sequence shown here is derived from an EMBL/GenBank/DDBJ whole genome shotgun (WGS) entry which is preliminary data.</text>
</comment>
<protein>
    <recommendedName>
        <fullName evidence="1">Endonuclease/exonuclease/phosphatase domain-containing protein</fullName>
    </recommendedName>
</protein>
<dbReference type="Proteomes" id="UP001107558">
    <property type="component" value="Chromosome 1"/>
</dbReference>
<dbReference type="Gene3D" id="3.60.10.10">
    <property type="entry name" value="Endonuclease/exonuclease/phosphatase"/>
    <property type="match status" value="1"/>
</dbReference>
<sequence length="213" mass="24781">MIYRIVLDEKCCDYRIEIKNCNGESIYSVYVPGTADNKSINKHFIADIRKITQSRKSFFACEDFNAKHRSWNCKRANRAGILLYDAMCHDNFFIDYPDEATHIPVDHNKMSSTIDLILSNKLHNISNLVTTELSSDHKAVKFSIYTLPQVNSFENTFLDYANANWNLFQTVVHKRIDSDVFATNLKNTDEIDTHIKQFTCSTTKKKKLYFLKK</sequence>
<dbReference type="Pfam" id="PF14529">
    <property type="entry name" value="Exo_endo_phos_2"/>
    <property type="match status" value="1"/>
</dbReference>
<dbReference type="GO" id="GO:0003824">
    <property type="term" value="F:catalytic activity"/>
    <property type="evidence" value="ECO:0007669"/>
    <property type="project" value="InterPro"/>
</dbReference>
<reference evidence="2" key="1">
    <citation type="submission" date="2021-03" db="EMBL/GenBank/DDBJ databases">
        <title>Chromosome level genome of the anhydrobiotic midge Polypedilum vanderplanki.</title>
        <authorList>
            <person name="Yoshida Y."/>
            <person name="Kikawada T."/>
            <person name="Gusev O."/>
        </authorList>
    </citation>
    <scope>NUCLEOTIDE SEQUENCE</scope>
    <source>
        <strain evidence="2">NIAS01</strain>
        <tissue evidence="2">Whole body or cell culture</tissue>
    </source>
</reference>
<feature type="domain" description="Endonuclease/exonuclease/phosphatase" evidence="1">
    <location>
        <begin position="26"/>
        <end position="140"/>
    </location>
</feature>
<proteinExistence type="predicted"/>
<name>A0A9J6CPB5_POLVA</name>
<dbReference type="OrthoDB" id="7791090at2759"/>
<dbReference type="EMBL" id="JADBJN010000001">
    <property type="protein sequence ID" value="KAG5684065.1"/>
    <property type="molecule type" value="Genomic_DNA"/>
</dbReference>
<dbReference type="SUPFAM" id="SSF56219">
    <property type="entry name" value="DNase I-like"/>
    <property type="match status" value="1"/>
</dbReference>
<accession>A0A9J6CPB5</accession>
<organism evidence="2 3">
    <name type="scientific">Polypedilum vanderplanki</name>
    <name type="common">Sleeping chironomid midge</name>
    <dbReference type="NCBI Taxonomy" id="319348"/>
    <lineage>
        <taxon>Eukaryota</taxon>
        <taxon>Metazoa</taxon>
        <taxon>Ecdysozoa</taxon>
        <taxon>Arthropoda</taxon>
        <taxon>Hexapoda</taxon>
        <taxon>Insecta</taxon>
        <taxon>Pterygota</taxon>
        <taxon>Neoptera</taxon>
        <taxon>Endopterygota</taxon>
        <taxon>Diptera</taxon>
        <taxon>Nematocera</taxon>
        <taxon>Chironomoidea</taxon>
        <taxon>Chironomidae</taxon>
        <taxon>Chironominae</taxon>
        <taxon>Polypedilum</taxon>
        <taxon>Polypedilum</taxon>
    </lineage>
</organism>
<dbReference type="InterPro" id="IPR005135">
    <property type="entry name" value="Endo/exonuclease/phosphatase"/>
</dbReference>